<dbReference type="PANTHER" id="PTHR45586:SF1">
    <property type="entry name" value="LIPOPOLYSACCHARIDE ASSEMBLY PROTEIN B"/>
    <property type="match status" value="1"/>
</dbReference>
<dbReference type="GO" id="GO:0032784">
    <property type="term" value="P:regulation of DNA-templated transcription elongation"/>
    <property type="evidence" value="ECO:0007669"/>
    <property type="project" value="InterPro"/>
</dbReference>
<accession>A0A4P6K3E5</accession>
<keyword evidence="7" id="KW-1185">Reference proteome</keyword>
<dbReference type="InterPro" id="IPR036953">
    <property type="entry name" value="GreA/GreB_C_sf"/>
</dbReference>
<dbReference type="EMBL" id="CP035758">
    <property type="protein sequence ID" value="QBD82778.1"/>
    <property type="molecule type" value="Genomic_DNA"/>
</dbReference>
<dbReference type="Pfam" id="PF00515">
    <property type="entry name" value="TPR_1"/>
    <property type="match status" value="1"/>
</dbReference>
<evidence type="ECO:0000313" key="7">
    <source>
        <dbReference type="Proteomes" id="UP000290365"/>
    </source>
</evidence>
<dbReference type="InterPro" id="IPR048987">
    <property type="entry name" value="PIN-TPR-GreABC"/>
</dbReference>
<dbReference type="PANTHER" id="PTHR45586">
    <property type="entry name" value="TPR REPEAT-CONTAINING PROTEIN PA4667"/>
    <property type="match status" value="1"/>
</dbReference>
<evidence type="ECO:0000256" key="4">
    <source>
        <dbReference type="SAM" id="MobiDB-lite"/>
    </source>
</evidence>
<protein>
    <submittedName>
        <fullName evidence="6">Tetratricopeptide repeat protein</fullName>
    </submittedName>
</protein>
<evidence type="ECO:0000256" key="1">
    <source>
        <dbReference type="ARBA" id="ARBA00022737"/>
    </source>
</evidence>
<dbReference type="PROSITE" id="PS50005">
    <property type="entry name" value="TPR"/>
    <property type="match status" value="1"/>
</dbReference>
<keyword evidence="1" id="KW-0677">Repeat</keyword>
<organism evidence="6 7">
    <name type="scientific">Ktedonosporobacter rubrisoli</name>
    <dbReference type="NCBI Taxonomy" id="2509675"/>
    <lineage>
        <taxon>Bacteria</taxon>
        <taxon>Bacillati</taxon>
        <taxon>Chloroflexota</taxon>
        <taxon>Ktedonobacteria</taxon>
        <taxon>Ktedonobacterales</taxon>
        <taxon>Ktedonosporobacteraceae</taxon>
        <taxon>Ktedonosporobacter</taxon>
    </lineage>
</organism>
<dbReference type="InterPro" id="IPR051012">
    <property type="entry name" value="CellSynth/LPSAsmb/PSIAsmb"/>
</dbReference>
<proteinExistence type="predicted"/>
<evidence type="ECO:0000256" key="2">
    <source>
        <dbReference type="ARBA" id="ARBA00022803"/>
    </source>
</evidence>
<dbReference type="KEGG" id="kbs:EPA93_45170"/>
<feature type="repeat" description="TPR" evidence="3">
    <location>
        <begin position="449"/>
        <end position="482"/>
    </location>
</feature>
<dbReference type="InterPro" id="IPR011990">
    <property type="entry name" value="TPR-like_helical_dom_sf"/>
</dbReference>
<dbReference type="SUPFAM" id="SSF54534">
    <property type="entry name" value="FKBP-like"/>
    <property type="match status" value="1"/>
</dbReference>
<gene>
    <name evidence="6" type="ORF">EPA93_45170</name>
</gene>
<dbReference type="Gene3D" id="3.10.50.30">
    <property type="entry name" value="Transcription elongation factor, GreA/GreB, C-terminal domain"/>
    <property type="match status" value="1"/>
</dbReference>
<reference evidence="6 7" key="1">
    <citation type="submission" date="2019-01" db="EMBL/GenBank/DDBJ databases">
        <title>Ktedonosporobacter rubrisoli SCAWS-G2.</title>
        <authorList>
            <person name="Huang Y."/>
            <person name="Yan B."/>
        </authorList>
    </citation>
    <scope>NUCLEOTIDE SEQUENCE [LARGE SCALE GENOMIC DNA]</scope>
    <source>
        <strain evidence="6 7">SCAWS-G2</strain>
    </source>
</reference>
<evidence type="ECO:0000259" key="5">
    <source>
        <dbReference type="Pfam" id="PF20698"/>
    </source>
</evidence>
<dbReference type="SUPFAM" id="SSF48452">
    <property type="entry name" value="TPR-like"/>
    <property type="match status" value="3"/>
</dbReference>
<dbReference type="OrthoDB" id="9803982at2"/>
<dbReference type="InterPro" id="IPR019734">
    <property type="entry name" value="TPR_rpt"/>
</dbReference>
<dbReference type="GO" id="GO:0003677">
    <property type="term" value="F:DNA binding"/>
    <property type="evidence" value="ECO:0007669"/>
    <property type="project" value="InterPro"/>
</dbReference>
<dbReference type="Pfam" id="PF13432">
    <property type="entry name" value="TPR_16"/>
    <property type="match status" value="1"/>
</dbReference>
<dbReference type="PROSITE" id="PS50293">
    <property type="entry name" value="TPR_REGION"/>
    <property type="match status" value="1"/>
</dbReference>
<keyword evidence="2 3" id="KW-0802">TPR repeat</keyword>
<dbReference type="SMART" id="SM00028">
    <property type="entry name" value="TPR"/>
    <property type="match status" value="4"/>
</dbReference>
<sequence>MPLQSNFTLPAPKYWEEFEDMLWDLFRAVWKDPNAKKNGRSGQQQHGVDVYGQPGQKEKWAGVQAKKKDQLADSSVTEEELQAEVNKAKQFKPGLSEYILATTGQRDQKIQTKARLITTAHQKEGLFSVHVYSWEDIEALLNIHTDVRNRWYPDLISDNISVETLEVVNRIENAQKEQILAQKGDSAEIKDLLISLHQKISSLPPSVAVSGTGSKFYQLALDQSKVLLDQFKPQTALSLLEPLRTKAWEDADSMTKWKILNNIASAKLQLHEDQDAAQLFIEAAQYNQDDERALCNLALAHLLLNNLTEAGIYLETVLQKNVANERAHVVKIQLQSLQNEDFDTIVQQIPNELRGSQDIATALGDAAGKSGSLQNSRYWYEVAFKRKEKSPGIAFAYATAMLVPLAENKVILYTGKPTQDQDAQLANILKIYNSAYAEISGSECYDLKSEFFFNRGVAYRLKGEYENAAKDFDLALELQPENERYIFRRAELALIAGKETVAISLLEKIKTSKAVPAVLLLAEIYRENANVPQGKEILTTYLESDPPAKFKEAADRLLIELLLICGDYEEAESKSAALVSAQKENVSCLLIRAKVLSTLKNESETQECLSAARKLVTENSPFLDIVLLADHYFSLGEYQNAAALYELIVDTSVDTDITRKLLACYHQEGNEKEALKICSLLRQLYGPLKRITEIESYIYEGIGNLQKAEEVCKEYIARYPDDLNMQLRLAMIYFREQSLDELDSFLKQRHSLSDASLENRVHLSQLLIVRGFNHEALKIMYETRRDFFDEADAHFSYIALFFRGAREHDPFLEVKEVAEDTVVFVQDGFGNRKFYIIENRLSADPGRQEFKLTHPIAKKLLGKKVGDKISLVESPQKKEVTIEEIKSKYVHALHESAATFETYFPDAKGFYVLNLTMSRNPNNEEEVDFSVLFEQIDRRHNYVNQVVGFYKDGKATIGALAKLLGITTIEAWSGFVNDPHVGIICATGDPYESAEVSRILTEDNPKLVLDITSIMTMHGLGIIDEVVNVFGKIAVVQTTVDQLTNLINSRTGLDEKGFMSLGKEGEHYIKEDVSAGQIRKNTEYLQSILESVKENSEVIPCEEALTIPVGQREKLYSLFGHDAIDSILLAKQEKRILVSEDERLRSFAKGSYTVHGAWTQPIARQLLSRGKIEKERYQKLVIKLINSNHHYISIEAETLEEAAKQSSWRPDRQFEKVAGILSGGKTDDFSAIDVAINFIYKLYTQQLFLADPAILLFTILDLLFTARPKRRMLFAEFIKRIKSKFLLFPIQQREIELLINQWVGRQTIF</sequence>
<dbReference type="RefSeq" id="WP_129893847.1">
    <property type="nucleotide sequence ID" value="NZ_CP035758.1"/>
</dbReference>
<dbReference type="Pfam" id="PF20698">
    <property type="entry name" value="PIN-TPR-GreABC"/>
    <property type="match status" value="1"/>
</dbReference>
<evidence type="ECO:0000313" key="6">
    <source>
        <dbReference type="EMBL" id="QBD82778.1"/>
    </source>
</evidence>
<feature type="region of interest" description="Disordered" evidence="4">
    <location>
        <begin position="34"/>
        <end position="54"/>
    </location>
</feature>
<dbReference type="Proteomes" id="UP000290365">
    <property type="component" value="Chromosome"/>
</dbReference>
<evidence type="ECO:0000256" key="3">
    <source>
        <dbReference type="PROSITE-ProRule" id="PRU00339"/>
    </source>
</evidence>
<name>A0A4P6K3E5_KTERU</name>
<feature type="domain" description="PIN" evidence="5">
    <location>
        <begin position="1008"/>
        <end position="1149"/>
    </location>
</feature>
<dbReference type="Gene3D" id="1.25.40.10">
    <property type="entry name" value="Tetratricopeptide repeat domain"/>
    <property type="match status" value="3"/>
</dbReference>